<dbReference type="PANTHER" id="PTHR42987">
    <property type="entry name" value="PEPTIDASE S49"/>
    <property type="match status" value="1"/>
</dbReference>
<comment type="caution">
    <text evidence="6">The sequence shown here is derived from an EMBL/GenBank/DDBJ whole genome shotgun (WGS) entry which is preliminary data.</text>
</comment>
<dbReference type="Proteomes" id="UP000529861">
    <property type="component" value="Unassembled WGS sequence"/>
</dbReference>
<gene>
    <name evidence="6" type="primary">sppA</name>
    <name evidence="6" type="ORF">HKI81_01190</name>
</gene>
<reference evidence="6 7" key="1">
    <citation type="submission" date="2020-04" db="EMBL/GenBank/DDBJ databases">
        <title>Draft genome sequence of Caldanaerobacter sunterraneus. strain 1523vc isolated from Griffin hot spring, Kamchatka, Russia.</title>
        <authorList>
            <person name="Toshchakov S.V."/>
            <person name="Podosokorskaya O.A."/>
            <person name="Kublanov I.V."/>
            <person name="Korzhenkov A."/>
            <person name="Patrushev M.V."/>
        </authorList>
    </citation>
    <scope>NUCLEOTIDE SEQUENCE [LARGE SCALE GENOMIC DNA]</scope>
    <source>
        <strain evidence="6 7">1523vc</strain>
    </source>
</reference>
<dbReference type="RefSeq" id="WP_170269980.1">
    <property type="nucleotide sequence ID" value="NZ_JABEQB010000002.1"/>
</dbReference>
<evidence type="ECO:0000256" key="3">
    <source>
        <dbReference type="ARBA" id="ARBA00022801"/>
    </source>
</evidence>
<dbReference type="AlphaFoldDB" id="A0A7Y2L4Y1"/>
<name>A0A7Y2L4Y1_9THEO</name>
<dbReference type="InterPro" id="IPR001907">
    <property type="entry name" value="ClpP"/>
</dbReference>
<dbReference type="SUPFAM" id="SSF52096">
    <property type="entry name" value="ClpP/crotonase"/>
    <property type="match status" value="1"/>
</dbReference>
<dbReference type="GO" id="GO:0006508">
    <property type="term" value="P:proteolysis"/>
    <property type="evidence" value="ECO:0007669"/>
    <property type="project" value="UniProtKB-KW"/>
</dbReference>
<dbReference type="InterPro" id="IPR029045">
    <property type="entry name" value="ClpP/crotonase-like_dom_sf"/>
</dbReference>
<dbReference type="EMBL" id="JABEQB010000002">
    <property type="protein sequence ID" value="NNG65862.1"/>
    <property type="molecule type" value="Genomic_DNA"/>
</dbReference>
<accession>A0A7Y2L4Y1</accession>
<feature type="domain" description="Peptidase S49" evidence="5">
    <location>
        <begin position="107"/>
        <end position="258"/>
    </location>
</feature>
<evidence type="ECO:0000256" key="2">
    <source>
        <dbReference type="ARBA" id="ARBA00022670"/>
    </source>
</evidence>
<dbReference type="InterPro" id="IPR047272">
    <property type="entry name" value="S49_SppA_C"/>
</dbReference>
<dbReference type="Gene3D" id="3.90.226.10">
    <property type="entry name" value="2-enoyl-CoA Hydratase, Chain A, domain 1"/>
    <property type="match status" value="2"/>
</dbReference>
<proteinExistence type="inferred from homology"/>
<comment type="similarity">
    <text evidence="1">Belongs to the peptidase S49 family.</text>
</comment>
<dbReference type="PRINTS" id="PR00127">
    <property type="entry name" value="CLPPROTEASEP"/>
</dbReference>
<dbReference type="NCBIfam" id="TIGR00706">
    <property type="entry name" value="SppA_dom"/>
    <property type="match status" value="1"/>
</dbReference>
<evidence type="ECO:0000313" key="7">
    <source>
        <dbReference type="Proteomes" id="UP000529861"/>
    </source>
</evidence>
<protein>
    <submittedName>
        <fullName evidence="6">Signal peptide peptidase SppA</fullName>
    </submittedName>
</protein>
<dbReference type="GO" id="GO:0004252">
    <property type="term" value="F:serine-type endopeptidase activity"/>
    <property type="evidence" value="ECO:0007669"/>
    <property type="project" value="InterPro"/>
</dbReference>
<dbReference type="InterPro" id="IPR004635">
    <property type="entry name" value="Pept_S49_SppA"/>
</dbReference>
<organism evidence="6 7">
    <name type="scientific">Caldanaerobacter subterraneus</name>
    <dbReference type="NCBI Taxonomy" id="911092"/>
    <lineage>
        <taxon>Bacteria</taxon>
        <taxon>Bacillati</taxon>
        <taxon>Bacillota</taxon>
        <taxon>Clostridia</taxon>
        <taxon>Thermoanaerobacterales</taxon>
        <taxon>Thermoanaerobacteraceae</taxon>
        <taxon>Caldanaerobacter</taxon>
    </lineage>
</organism>
<evidence type="ECO:0000313" key="6">
    <source>
        <dbReference type="EMBL" id="NNG65862.1"/>
    </source>
</evidence>
<keyword evidence="4" id="KW-0720">Serine protease</keyword>
<evidence type="ECO:0000259" key="5">
    <source>
        <dbReference type="Pfam" id="PF01343"/>
    </source>
</evidence>
<dbReference type="GO" id="GO:0004176">
    <property type="term" value="F:ATP-dependent peptidase activity"/>
    <property type="evidence" value="ECO:0007669"/>
    <property type="project" value="InterPro"/>
</dbReference>
<keyword evidence="3" id="KW-0378">Hydrolase</keyword>
<sequence>MSKKALGGIVILVLVFAIVLASLFLTQPSTESQKTVFSNTIGVVTIEGVIGDVSSNILGIPQFTPDPVEQIRRAQEDNTVKAVVVKINSPGGSAAKSVEIYTELKRLKETGKKVIVSMGDAAASGGYMAACGGDIIVANPATITGSIGVIMQYTNYEGLYDKLGLKEITIKSGPYKDMGSPTRDLTPEEKRILQGIIDDTYEQFVEIVSEGRKMPIEKVKELADGRIFTGRQALKVGLVDKLGDFYDAVDIAAKEAGIKGKPVLKYYTTPSPWSILFGSTAQSTLQERGLEILRLLFIDKWSLNYK</sequence>
<dbReference type="Pfam" id="PF01343">
    <property type="entry name" value="Peptidase_S49"/>
    <property type="match status" value="1"/>
</dbReference>
<evidence type="ECO:0000256" key="4">
    <source>
        <dbReference type="ARBA" id="ARBA00022825"/>
    </source>
</evidence>
<dbReference type="CDD" id="cd07023">
    <property type="entry name" value="S49_Sppa_N_C"/>
    <property type="match status" value="1"/>
</dbReference>
<evidence type="ECO:0000256" key="1">
    <source>
        <dbReference type="ARBA" id="ARBA00008683"/>
    </source>
</evidence>
<dbReference type="PANTHER" id="PTHR42987:SF7">
    <property type="entry name" value="SIGNAL PEPTIDE PEPTIDASE SPPA-RELATED"/>
    <property type="match status" value="1"/>
</dbReference>
<dbReference type="InterPro" id="IPR002142">
    <property type="entry name" value="Peptidase_S49"/>
</dbReference>
<keyword evidence="2" id="KW-0645">Protease</keyword>